<gene>
    <name evidence="20" type="primary">bcsA</name>
    <name evidence="20" type="ORF">PCAR9_A20706</name>
    <name evidence="19" type="ORF">PCARR_a0815</name>
</gene>
<sequence>MSFTLFYKRPIHSTLYILLSILFTDKLVRYILFKFHSYFNQHKVNVIEAFLMPFITLFSSLFINIKKHKLDFELVLYSYYPHLRLPYRTYIYSNIIRFIIQSLFLIFFKNKPKASSYSIKETATDYFYDRVSYILRQLRWFDLKLGKLIRRLLSKNKKAPKKSAFKAMSEARIWQNKLIKYLMLAFILFLLAIFITIPFSLEAQAVFISFILLVAYALKRVKGQMATIVMITLSVTTSSRYLWWRYTETLNWDDPVALALGAGLLLAETYAWLVLILGFFQTINPLERKPIPLPKNTDLWPTVDVYIPTYNEPLSVVKPTTLAALSIDWPADKLNVYILDDGKRPEFGEFAKEVGVGYLTRPDNNHAKAGNMNSAMRYTDGEYIAIFDCDHVPARSFLQMTMGQFLKDSKVCLVQTPHHFFSADPFERNLNNHSQIPNENMLFYGLIQDGNDMWDATFFCGSCAVLKREALEDIGGFAFETVTEDAHTALRMQRAGYKTAYINIPQAAGLATDSLSAHIGQRIRWARGMAQIFRLDNPLMGKGLSVPQRLCYINAMLHFLSGIPRIVFLTAPLALIYFNAYIIYAPFLAIFIYVVPTLIQIKATNSRIQGKYRYSFWGEVYESVLAWYILKPTTVALFNPNKGKFNVTEKGGLNDEEHYDWGISKPYLILLMINLLGILVGILRLVLGDPSQIGVLVISMGWAIYNIVILGAAVAVAAEARQVRQSHRIKANFPAGIRLANGHTLKVKITDYSDNGVGIETEHAHLCRVNDKIELLMSRGNKQFSFTTHVCNTRKKQIGLTIKDLSLEKQRAFIQCTFSRADAWLDWQNNFRHDRPSYSFKEVQKTSLRGFSNLLFHAPRPLQPIIKFMTNIVIYVNSFTPKKPIVHNNYD</sequence>
<dbReference type="Pfam" id="PF03552">
    <property type="entry name" value="Cellulose_synt"/>
    <property type="match status" value="1"/>
</dbReference>
<evidence type="ECO:0000259" key="17">
    <source>
        <dbReference type="Pfam" id="PF00535"/>
    </source>
</evidence>
<dbReference type="InterPro" id="IPR009875">
    <property type="entry name" value="PilZ_domain"/>
</dbReference>
<evidence type="ECO:0000313" key="22">
    <source>
        <dbReference type="Proteomes" id="UP000615003"/>
    </source>
</evidence>
<dbReference type="InterPro" id="IPR003919">
    <property type="entry name" value="Cell_synth_A"/>
</dbReference>
<feature type="transmembrane region" description="Helical" evidence="16">
    <location>
        <begin position="581"/>
        <end position="601"/>
    </location>
</feature>
<dbReference type="GO" id="GO:0016760">
    <property type="term" value="F:cellulose synthase (UDP-forming) activity"/>
    <property type="evidence" value="ECO:0007669"/>
    <property type="project" value="UniProtKB-EC"/>
</dbReference>
<dbReference type="GO" id="GO:0006011">
    <property type="term" value="P:UDP-alpha-D-glucose metabolic process"/>
    <property type="evidence" value="ECO:0007669"/>
    <property type="project" value="InterPro"/>
</dbReference>
<keyword evidence="12 16" id="KW-0135">Cellulose biosynthesis</keyword>
<evidence type="ECO:0000256" key="7">
    <source>
        <dbReference type="ARBA" id="ARBA00022519"/>
    </source>
</evidence>
<dbReference type="UniPathway" id="UPA00694"/>
<dbReference type="EMBL" id="LT965928">
    <property type="protein sequence ID" value="SOU40270.1"/>
    <property type="molecule type" value="Genomic_DNA"/>
</dbReference>
<dbReference type="EMBL" id="AQGW01000018">
    <property type="protein sequence ID" value="MBE0382484.1"/>
    <property type="molecule type" value="Genomic_DNA"/>
</dbReference>
<keyword evidence="6 16" id="KW-1003">Cell membrane</keyword>
<feature type="domain" description="PilZ" evidence="18">
    <location>
        <begin position="722"/>
        <end position="818"/>
    </location>
</feature>
<dbReference type="GO" id="GO:0005886">
    <property type="term" value="C:plasma membrane"/>
    <property type="evidence" value="ECO:0007669"/>
    <property type="project" value="UniProtKB-SubCell"/>
</dbReference>
<dbReference type="NCBIfam" id="TIGR03030">
    <property type="entry name" value="CelA"/>
    <property type="match status" value="1"/>
</dbReference>
<keyword evidence="11 16" id="KW-0812">Transmembrane</keyword>
<evidence type="ECO:0000259" key="18">
    <source>
        <dbReference type="Pfam" id="PF07238"/>
    </source>
</evidence>
<keyword evidence="13 16" id="KW-1133">Transmembrane helix</keyword>
<evidence type="ECO:0000256" key="10">
    <source>
        <dbReference type="ARBA" id="ARBA00022679"/>
    </source>
</evidence>
<evidence type="ECO:0000256" key="15">
    <source>
        <dbReference type="ARBA" id="ARBA00048682"/>
    </source>
</evidence>
<evidence type="ECO:0000256" key="8">
    <source>
        <dbReference type="ARBA" id="ARBA00022636"/>
    </source>
</evidence>
<dbReference type="NCBIfam" id="NF008558">
    <property type="entry name" value="PRK11498.1"/>
    <property type="match status" value="1"/>
</dbReference>
<evidence type="ECO:0000256" key="2">
    <source>
        <dbReference type="ARBA" id="ARBA00005186"/>
    </source>
</evidence>
<dbReference type="SUPFAM" id="SSF141371">
    <property type="entry name" value="PilZ domain-like"/>
    <property type="match status" value="1"/>
</dbReference>
<dbReference type="PANTHER" id="PTHR43867:SF2">
    <property type="entry name" value="CELLULOSE SYNTHASE CATALYTIC SUBUNIT A [UDP-FORMING]"/>
    <property type="match status" value="1"/>
</dbReference>
<comment type="function">
    <text evidence="16">Catalytic subunit of cellulose synthase. It polymerizes uridine 5'-diphosphate glucose to cellulose.</text>
</comment>
<comment type="cofactor">
    <cofactor evidence="16">
        <name>Mg(2+)</name>
        <dbReference type="ChEBI" id="CHEBI:18420"/>
    </cofactor>
</comment>
<organism evidence="20 21">
    <name type="scientific">Pseudoalteromonas carrageenovora IAM 12662</name>
    <dbReference type="NCBI Taxonomy" id="1314868"/>
    <lineage>
        <taxon>Bacteria</taxon>
        <taxon>Pseudomonadati</taxon>
        <taxon>Pseudomonadota</taxon>
        <taxon>Gammaproteobacteria</taxon>
        <taxon>Alteromonadales</taxon>
        <taxon>Pseudoalteromonadaceae</taxon>
        <taxon>Pseudoalteromonas</taxon>
    </lineage>
</organism>
<keyword evidence="8 16" id="KW-0973">c-di-GMP</keyword>
<feature type="transmembrane region" description="Helical" evidence="16">
    <location>
        <begin position="203"/>
        <end position="218"/>
    </location>
</feature>
<dbReference type="CDD" id="cd06421">
    <property type="entry name" value="CESA_CelA_like"/>
    <property type="match status" value="1"/>
</dbReference>
<evidence type="ECO:0000256" key="13">
    <source>
        <dbReference type="ARBA" id="ARBA00022989"/>
    </source>
</evidence>
<dbReference type="Pfam" id="PF00535">
    <property type="entry name" value="Glycos_transf_2"/>
    <property type="match status" value="1"/>
</dbReference>
<evidence type="ECO:0000313" key="19">
    <source>
        <dbReference type="EMBL" id="MBE0382484.1"/>
    </source>
</evidence>
<dbReference type="Proteomes" id="UP000615003">
    <property type="component" value="Unassembled WGS sequence"/>
</dbReference>
<feature type="transmembrane region" description="Helical" evidence="16">
    <location>
        <begin position="15"/>
        <end position="32"/>
    </location>
</feature>
<proteinExistence type="inferred from homology"/>
<dbReference type="Gene3D" id="3.90.550.10">
    <property type="entry name" value="Spore Coat Polysaccharide Biosynthesis Protein SpsA, Chain A"/>
    <property type="match status" value="1"/>
</dbReference>
<dbReference type="PRINTS" id="PR01439">
    <property type="entry name" value="CELLSNTHASEA"/>
</dbReference>
<keyword evidence="22" id="KW-1185">Reference proteome</keyword>
<protein>
    <recommendedName>
        <fullName evidence="5 16">Cellulose synthase catalytic subunit [UDP-forming]</fullName>
        <ecNumber evidence="4 16">2.4.1.12</ecNumber>
    </recommendedName>
</protein>
<evidence type="ECO:0000256" key="11">
    <source>
        <dbReference type="ARBA" id="ARBA00022692"/>
    </source>
</evidence>
<dbReference type="GeneID" id="93662907"/>
<feature type="transmembrane region" description="Helical" evidence="16">
    <location>
        <begin position="178"/>
        <end position="197"/>
    </location>
</feature>
<reference evidence="19 22" key="1">
    <citation type="submission" date="2015-06" db="EMBL/GenBank/DDBJ databases">
        <title>Genome sequence of Pseudoalteromonas carrageenovora.</title>
        <authorList>
            <person name="Xie B.-B."/>
            <person name="Rong J.-C."/>
            <person name="Qin Q.-L."/>
            <person name="Zhang Y.-Z."/>
        </authorList>
    </citation>
    <scope>NUCLEOTIDE SEQUENCE [LARGE SCALE GENOMIC DNA]</scope>
    <source>
        <strain evidence="19 22">IAM 12662</strain>
    </source>
</reference>
<feature type="transmembrane region" description="Helical" evidence="16">
    <location>
        <begin position="693"/>
        <end position="718"/>
    </location>
</feature>
<dbReference type="OrthoDB" id="9806824at2"/>
<evidence type="ECO:0000256" key="1">
    <source>
        <dbReference type="ARBA" id="ARBA00004429"/>
    </source>
</evidence>
<dbReference type="RefSeq" id="WP_058547354.1">
    <property type="nucleotide sequence ID" value="NZ_AQGW01000018.1"/>
</dbReference>
<accession>A0A2K4X7I0</accession>
<keyword evidence="14 16" id="KW-0472">Membrane</keyword>
<comment type="pathway">
    <text evidence="2 16">Glycan metabolism; bacterial cellulose biosynthesis.</text>
</comment>
<name>A0A2K4X7I0_PSEVC</name>
<feature type="domain" description="Glycosyltransferase 2-like" evidence="17">
    <location>
        <begin position="305"/>
        <end position="475"/>
    </location>
</feature>
<evidence type="ECO:0000313" key="20">
    <source>
        <dbReference type="EMBL" id="SOU40270.1"/>
    </source>
</evidence>
<evidence type="ECO:0000256" key="3">
    <source>
        <dbReference type="ARBA" id="ARBA00006739"/>
    </source>
</evidence>
<feature type="transmembrane region" description="Helical" evidence="16">
    <location>
        <begin position="550"/>
        <end position="575"/>
    </location>
</feature>
<evidence type="ECO:0000256" key="12">
    <source>
        <dbReference type="ARBA" id="ARBA00022916"/>
    </source>
</evidence>
<comment type="similarity">
    <text evidence="3">Belongs to the glycosyltransferase 2 family.</text>
</comment>
<dbReference type="EC" id="2.4.1.12" evidence="4 16"/>
<evidence type="ECO:0000256" key="9">
    <source>
        <dbReference type="ARBA" id="ARBA00022676"/>
    </source>
</evidence>
<keyword evidence="10 16" id="KW-0808">Transferase</keyword>
<feature type="transmembrane region" description="Helical" evidence="16">
    <location>
        <begin position="85"/>
        <end position="108"/>
    </location>
</feature>
<dbReference type="Gene3D" id="2.40.10.220">
    <property type="entry name" value="predicted glycosyltransferase like domains"/>
    <property type="match status" value="1"/>
</dbReference>
<comment type="catalytic activity">
    <reaction evidence="15 16">
        <text>[(1-&gt;4)-beta-D-glucosyl](n) + UDP-alpha-D-glucose = [(1-&gt;4)-beta-D-glucosyl](n+1) + UDP + H(+)</text>
        <dbReference type="Rhea" id="RHEA:19929"/>
        <dbReference type="Rhea" id="RHEA-COMP:10033"/>
        <dbReference type="Rhea" id="RHEA-COMP:10034"/>
        <dbReference type="ChEBI" id="CHEBI:15378"/>
        <dbReference type="ChEBI" id="CHEBI:18246"/>
        <dbReference type="ChEBI" id="CHEBI:58223"/>
        <dbReference type="ChEBI" id="CHEBI:58885"/>
        <dbReference type="EC" id="2.4.1.12"/>
    </reaction>
</comment>
<dbReference type="SUPFAM" id="SSF53448">
    <property type="entry name" value="Nucleotide-diphospho-sugar transferases"/>
    <property type="match status" value="1"/>
</dbReference>
<evidence type="ECO:0000256" key="4">
    <source>
        <dbReference type="ARBA" id="ARBA00012539"/>
    </source>
</evidence>
<evidence type="ECO:0000256" key="5">
    <source>
        <dbReference type="ARBA" id="ARBA00018714"/>
    </source>
</evidence>
<dbReference type="Pfam" id="PF07238">
    <property type="entry name" value="PilZ"/>
    <property type="match status" value="1"/>
</dbReference>
<feature type="transmembrane region" description="Helical" evidence="16">
    <location>
        <begin position="667"/>
        <end position="687"/>
    </location>
</feature>
<evidence type="ECO:0000256" key="16">
    <source>
        <dbReference type="RuleBase" id="RU365020"/>
    </source>
</evidence>
<dbReference type="GO" id="GO:0030244">
    <property type="term" value="P:cellulose biosynthetic process"/>
    <property type="evidence" value="ECO:0007669"/>
    <property type="project" value="UniProtKB-KW"/>
</dbReference>
<feature type="transmembrane region" description="Helical" evidence="16">
    <location>
        <begin position="44"/>
        <end position="65"/>
    </location>
</feature>
<comment type="subcellular location">
    <subcellularLocation>
        <location evidence="1">Cell inner membrane</location>
        <topology evidence="1">Multi-pass membrane protein</topology>
    </subcellularLocation>
</comment>
<evidence type="ECO:0000256" key="6">
    <source>
        <dbReference type="ARBA" id="ARBA00022475"/>
    </source>
</evidence>
<dbReference type="Proteomes" id="UP000238288">
    <property type="component" value="Chromosome PCAR9a"/>
</dbReference>
<evidence type="ECO:0000313" key="21">
    <source>
        <dbReference type="Proteomes" id="UP000238288"/>
    </source>
</evidence>
<dbReference type="InterPro" id="IPR050321">
    <property type="entry name" value="Glycosyltr_2/OpgH_subfam"/>
</dbReference>
<dbReference type="InterPro" id="IPR005150">
    <property type="entry name" value="Cellulose_synth"/>
</dbReference>
<dbReference type="InterPro" id="IPR029044">
    <property type="entry name" value="Nucleotide-diphossugar_trans"/>
</dbReference>
<feature type="transmembrane region" description="Helical" evidence="16">
    <location>
        <begin position="225"/>
        <end position="244"/>
    </location>
</feature>
<dbReference type="PANTHER" id="PTHR43867">
    <property type="entry name" value="CELLULOSE SYNTHASE CATALYTIC SUBUNIT A [UDP-FORMING]"/>
    <property type="match status" value="1"/>
</dbReference>
<keyword evidence="9 16" id="KW-0328">Glycosyltransferase</keyword>
<dbReference type="AlphaFoldDB" id="A0A2K4X7I0"/>
<evidence type="ECO:0000256" key="14">
    <source>
        <dbReference type="ARBA" id="ARBA00023136"/>
    </source>
</evidence>
<dbReference type="InterPro" id="IPR001173">
    <property type="entry name" value="Glyco_trans_2-like"/>
</dbReference>
<feature type="transmembrane region" description="Helical" evidence="16">
    <location>
        <begin position="256"/>
        <end position="280"/>
    </location>
</feature>
<dbReference type="GO" id="GO:0035438">
    <property type="term" value="F:cyclic-di-GMP binding"/>
    <property type="evidence" value="ECO:0007669"/>
    <property type="project" value="InterPro"/>
</dbReference>
<reference evidence="20 21" key="2">
    <citation type="submission" date="2017-11" db="EMBL/GenBank/DDBJ databases">
        <authorList>
            <person name="Han C.G."/>
        </authorList>
    </citation>
    <scope>NUCLEOTIDE SEQUENCE [LARGE SCALE GENOMIC DNA]</scope>
    <source>
        <strain evidence="21">ATCC 43555</strain>
        <strain evidence="20">ATCC43555</strain>
    </source>
</reference>
<keyword evidence="7 16" id="KW-0997">Cell inner membrane</keyword>